<dbReference type="OMA" id="HCRLAQS"/>
<evidence type="ECO:0000256" key="5">
    <source>
        <dbReference type="ARBA" id="ARBA00048108"/>
    </source>
</evidence>
<dbReference type="eggNOG" id="KOG2317">
    <property type="taxonomic scope" value="Eukaryota"/>
</dbReference>
<evidence type="ECO:0000256" key="3">
    <source>
        <dbReference type="ARBA" id="ARBA00029814"/>
    </source>
</evidence>
<dbReference type="FunFam" id="3.40.50.620:FF:000145">
    <property type="entry name" value="ATP-binding domain containing protein"/>
    <property type="match status" value="1"/>
</dbReference>
<dbReference type="AlphaFoldDB" id="G0WE10"/>
<evidence type="ECO:0000256" key="1">
    <source>
        <dbReference type="ARBA" id="ARBA00012089"/>
    </source>
</evidence>
<comment type="catalytic activity">
    <reaction evidence="5">
        <text>diphthine-[translation elongation factor 2] + NH4(+) + ATP = diphthamide-[translation elongation factor 2] + AMP + diphosphate + H(+)</text>
        <dbReference type="Rhea" id="RHEA:19753"/>
        <dbReference type="Rhea" id="RHEA-COMP:10172"/>
        <dbReference type="Rhea" id="RHEA-COMP:10174"/>
        <dbReference type="ChEBI" id="CHEBI:15378"/>
        <dbReference type="ChEBI" id="CHEBI:16692"/>
        <dbReference type="ChEBI" id="CHEBI:28938"/>
        <dbReference type="ChEBI" id="CHEBI:30616"/>
        <dbReference type="ChEBI" id="CHEBI:33019"/>
        <dbReference type="ChEBI" id="CHEBI:82696"/>
        <dbReference type="ChEBI" id="CHEBI:456215"/>
        <dbReference type="EC" id="6.3.1.14"/>
    </reaction>
</comment>
<dbReference type="Gene3D" id="3.90.1490.10">
    <property type="entry name" value="putative n-type atp pyrophosphatase, domain 2"/>
    <property type="match status" value="1"/>
</dbReference>
<dbReference type="RefSeq" id="XP_003671264.2">
    <property type="nucleotide sequence ID" value="XM_003671216.2"/>
</dbReference>
<dbReference type="EMBL" id="HE580273">
    <property type="protein sequence ID" value="CCD26021.2"/>
    <property type="molecule type" value="Genomic_DNA"/>
</dbReference>
<dbReference type="InterPro" id="IPR030662">
    <property type="entry name" value="DPH6/MJ0570"/>
</dbReference>
<organism evidence="7 8">
    <name type="scientific">Naumovozyma dairenensis (strain ATCC 10597 / BCRC 20456 / CBS 421 / NBRC 0211 / NRRL Y-12639)</name>
    <name type="common">Saccharomyces dairenensis</name>
    <dbReference type="NCBI Taxonomy" id="1071378"/>
    <lineage>
        <taxon>Eukaryota</taxon>
        <taxon>Fungi</taxon>
        <taxon>Dikarya</taxon>
        <taxon>Ascomycota</taxon>
        <taxon>Saccharomycotina</taxon>
        <taxon>Saccharomycetes</taxon>
        <taxon>Saccharomycetales</taxon>
        <taxon>Saccharomycetaceae</taxon>
        <taxon>Naumovozyma</taxon>
    </lineage>
</organism>
<dbReference type="PANTHER" id="PTHR12196">
    <property type="entry name" value="DOMAIN OF UNKNOWN FUNCTION 71 DUF71 -CONTAINING PROTEIN"/>
    <property type="match status" value="1"/>
</dbReference>
<evidence type="ECO:0000256" key="4">
    <source>
        <dbReference type="ARBA" id="ARBA00031552"/>
    </source>
</evidence>
<dbReference type="HOGENOM" id="CLU_010289_2_1_1"/>
<feature type="domain" description="Diphthamide synthase" evidence="6">
    <location>
        <begin position="1"/>
        <end position="228"/>
    </location>
</feature>
<dbReference type="InterPro" id="IPR014729">
    <property type="entry name" value="Rossmann-like_a/b/a_fold"/>
</dbReference>
<proteinExistence type="predicted"/>
<dbReference type="OrthoDB" id="686384at2759"/>
<reference evidence="7 8" key="1">
    <citation type="journal article" date="2011" name="Proc. Natl. Acad. Sci. U.S.A.">
        <title>Evolutionary erosion of yeast sex chromosomes by mating-type switching accidents.</title>
        <authorList>
            <person name="Gordon J.L."/>
            <person name="Armisen D."/>
            <person name="Proux-Wera E."/>
            <person name="Oheigeartaigh S.S."/>
            <person name="Byrne K.P."/>
            <person name="Wolfe K.H."/>
        </authorList>
    </citation>
    <scope>NUCLEOTIDE SEQUENCE [LARGE SCALE GENOMIC DNA]</scope>
    <source>
        <strain evidence="8">ATCC 10597 / BCRC 20456 / CBS 421 / NBRC 0211 / NRRL Y-12639</strain>
    </source>
</reference>
<evidence type="ECO:0000256" key="2">
    <source>
        <dbReference type="ARBA" id="ARBA00018426"/>
    </source>
</evidence>
<name>G0WE10_NAUDC</name>
<dbReference type="KEGG" id="ndi:NDAI_0G02460"/>
<dbReference type="CDD" id="cd06155">
    <property type="entry name" value="eu_AANH_C_1"/>
    <property type="match status" value="1"/>
</dbReference>
<dbReference type="SUPFAM" id="SSF55298">
    <property type="entry name" value="YjgF-like"/>
    <property type="match status" value="2"/>
</dbReference>
<keyword evidence="8" id="KW-1185">Reference proteome</keyword>
<evidence type="ECO:0000313" key="8">
    <source>
        <dbReference type="Proteomes" id="UP000000689"/>
    </source>
</evidence>
<dbReference type="InterPro" id="IPR035959">
    <property type="entry name" value="RutC-like_sf"/>
</dbReference>
<dbReference type="InterPro" id="IPR006175">
    <property type="entry name" value="YjgF/YER057c/UK114"/>
</dbReference>
<dbReference type="EC" id="6.3.1.14" evidence="1"/>
<dbReference type="Pfam" id="PF01902">
    <property type="entry name" value="Diphthami_syn_2"/>
    <property type="match status" value="1"/>
</dbReference>
<dbReference type="GeneID" id="11497417"/>
<sequence>MKFVALISGGKDSFYNIFHCLKNNHELIALANLHPTDVQEQELDSFMFQTVGHDIIPLYSKCLGVPLLRTTIDKSSSKNVDLNYLPTKFDEIEKLYELLLSIKNEFPDLEAVSVGAILSSYQRIRVESVCQRLGLTVLSYLWQRDQLELMKEMCSMSKDIHTDVTSCCKFDARIIKVAAIGLDKSHLGKSLPVNLPTFTKLNKMYQVHICGEGGEFETMVLDAPFFKNGFIKLIQLIHEDPSVSDDGVYSAKFKVEFQERTVPAEELSKQLSLLPVPKVIDEKWDALLETYMKKNEEWNVVRTNGGDLAYSNNNTITMPLSIRKLDSLIFISNLTCNNGSVSVIKQAENVFEQLAKILNDENLFPSQTLYSSLILRDMSQFSKVNGIYNKFFNTFKVGPLPPSRACVGSELLANDCQLQLSIVLDRTKESQLIEIKGNEEINDFKTLMLNKNKDGLHVQGRSYWAPCNIGPYSQAIWTRYDFNKVTYISGQIGLIPASMNILDSSKEAQCVLALRHFDTLKETIDSKRQLFMTCFISTMDVLHTVCSIWSLYSNKMANESDSELWWDKENDPMESIIIVKVSQLPRNAVCEWGGVTCKEIEFIDDEYDSNDESDIKEAVELYDLQFLDTLQWAESTVNSNNSKRHFITAFSDDDTILRKALTSLERTAHIVLYYNATKMPHDVQTGLYAYQNIEFFPVEGIFDYIGNEHRYGMQIRY</sequence>
<dbReference type="CDD" id="cd06156">
    <property type="entry name" value="eu_AANH_C_2"/>
    <property type="match status" value="1"/>
</dbReference>
<evidence type="ECO:0000259" key="6">
    <source>
        <dbReference type="Pfam" id="PF01902"/>
    </source>
</evidence>
<dbReference type="SUPFAM" id="SSF52402">
    <property type="entry name" value="Adenine nucleotide alpha hydrolases-like"/>
    <property type="match status" value="1"/>
</dbReference>
<dbReference type="Pfam" id="PF01042">
    <property type="entry name" value="Ribonuc_L-PSP"/>
    <property type="match status" value="1"/>
</dbReference>
<evidence type="ECO:0000313" key="7">
    <source>
        <dbReference type="EMBL" id="CCD26021.2"/>
    </source>
</evidence>
<dbReference type="GO" id="GO:0017183">
    <property type="term" value="P:protein histidyl modification to diphthamide"/>
    <property type="evidence" value="ECO:0007669"/>
    <property type="project" value="EnsemblFungi"/>
</dbReference>
<dbReference type="PANTHER" id="PTHR12196:SF2">
    <property type="entry name" value="DIPHTHINE--AMMONIA LIGASE"/>
    <property type="match status" value="1"/>
</dbReference>
<dbReference type="CDD" id="cd01994">
    <property type="entry name" value="AANH_PF0828-like"/>
    <property type="match status" value="1"/>
</dbReference>
<dbReference type="InterPro" id="IPR002761">
    <property type="entry name" value="Diphthami_syn_dom"/>
</dbReference>
<dbReference type="GO" id="GO:0017178">
    <property type="term" value="F:diphthine-ammonia ligase activity"/>
    <property type="evidence" value="ECO:0007669"/>
    <property type="project" value="UniProtKB-EC"/>
</dbReference>
<protein>
    <recommendedName>
        <fullName evidence="2">Diphthine--ammonia ligase</fullName>
        <ecNumber evidence="1">6.3.1.14</ecNumber>
    </recommendedName>
    <alternativeName>
        <fullName evidence="3">Diphthamide synthase</fullName>
    </alternativeName>
    <alternativeName>
        <fullName evidence="4">Diphthamide synthetase</fullName>
    </alternativeName>
</protein>
<dbReference type="eggNOG" id="KOG2316">
    <property type="taxonomic scope" value="Eukaryota"/>
</dbReference>
<dbReference type="Gene3D" id="3.30.1330.40">
    <property type="entry name" value="RutC-like"/>
    <property type="match status" value="2"/>
</dbReference>
<dbReference type="NCBIfam" id="TIGR00290">
    <property type="entry name" value="MJ0570_dom"/>
    <property type="match status" value="1"/>
</dbReference>
<dbReference type="Proteomes" id="UP000000689">
    <property type="component" value="Chromosome 7"/>
</dbReference>
<accession>G0WE10</accession>
<dbReference type="Gene3D" id="3.40.50.620">
    <property type="entry name" value="HUPs"/>
    <property type="match status" value="1"/>
</dbReference>
<dbReference type="STRING" id="1071378.G0WE10"/>
<gene>
    <name evidence="7" type="primary">NDAI0G02460</name>
    <name evidence="7" type="ordered locus">NDAI_0G02460</name>
</gene>